<name>A0A8J8NJS9_HALGN</name>
<comment type="caution">
    <text evidence="3">The sequence shown here is derived from an EMBL/GenBank/DDBJ whole genome shotgun (WGS) entry which is preliminary data.</text>
</comment>
<keyword evidence="1" id="KW-0812">Transmembrane</keyword>
<dbReference type="SMART" id="SM00714">
    <property type="entry name" value="LITAF"/>
    <property type="match status" value="1"/>
</dbReference>
<reference evidence="3" key="1">
    <citation type="submission" date="2019-06" db="EMBL/GenBank/DDBJ databases">
        <authorList>
            <person name="Zheng W."/>
        </authorList>
    </citation>
    <scope>NUCLEOTIDE SEQUENCE</scope>
    <source>
        <strain evidence="3">QDHG01</strain>
    </source>
</reference>
<dbReference type="InterPro" id="IPR006629">
    <property type="entry name" value="LITAF"/>
</dbReference>
<feature type="transmembrane region" description="Helical" evidence="1">
    <location>
        <begin position="66"/>
        <end position="92"/>
    </location>
</feature>
<feature type="domain" description="LITAF" evidence="2">
    <location>
        <begin position="28"/>
        <end position="112"/>
    </location>
</feature>
<protein>
    <recommendedName>
        <fullName evidence="2">LITAF domain-containing protein</fullName>
    </recommendedName>
</protein>
<keyword evidence="1" id="KW-1133">Transmembrane helix</keyword>
<gene>
    <name evidence="3" type="ORF">FGO68_gene5664</name>
</gene>
<dbReference type="EMBL" id="RRYP01012955">
    <property type="protein sequence ID" value="TNV76792.1"/>
    <property type="molecule type" value="Genomic_DNA"/>
</dbReference>
<feature type="transmembrane region" description="Helical" evidence="1">
    <location>
        <begin position="136"/>
        <end position="156"/>
    </location>
</feature>
<evidence type="ECO:0000259" key="2">
    <source>
        <dbReference type="PROSITE" id="PS51837"/>
    </source>
</evidence>
<accession>A0A8J8NJS9</accession>
<evidence type="ECO:0000256" key="1">
    <source>
        <dbReference type="SAM" id="Phobius"/>
    </source>
</evidence>
<proteinExistence type="predicted"/>
<dbReference type="OrthoDB" id="293872at2759"/>
<organism evidence="3 4">
    <name type="scientific">Halteria grandinella</name>
    <dbReference type="NCBI Taxonomy" id="5974"/>
    <lineage>
        <taxon>Eukaryota</taxon>
        <taxon>Sar</taxon>
        <taxon>Alveolata</taxon>
        <taxon>Ciliophora</taxon>
        <taxon>Intramacronucleata</taxon>
        <taxon>Spirotrichea</taxon>
        <taxon>Stichotrichia</taxon>
        <taxon>Sporadotrichida</taxon>
        <taxon>Halteriidae</taxon>
        <taxon>Halteria</taxon>
    </lineage>
</organism>
<evidence type="ECO:0000313" key="4">
    <source>
        <dbReference type="Proteomes" id="UP000785679"/>
    </source>
</evidence>
<sequence length="321" mass="36540">MLIISIMSHSALKKKDDDLEDVPLEQPSPIIGVEEDVDFDTAPIKRLCPYCNQKVITFVEEEMHPLFFMMALFSLIIFGLLSFILLPLAFLLTKSAIHRCSRCLQRIGMRQCYGLPKSVEDDVWQFRFGKCAVVMARLYAIILLSIIAIACLAYAWKGPALMSSQPLNYDKPLPTHLINATWDEFLDDCGGKVIVENYIHARAVFNRKYENQLVIWTGLYAGVKEVKGQTLWGTDHALNLFVKMSPTESYLYPDLMLSVSSQMLNNDRDLLLLNKGDEIRFKARILGMGDEVRMHHLHLVELAGTGEHKELGVELILRDSY</sequence>
<dbReference type="Pfam" id="PF10601">
    <property type="entry name" value="zf-LITAF-like"/>
    <property type="match status" value="1"/>
</dbReference>
<keyword evidence="4" id="KW-1185">Reference proteome</keyword>
<dbReference type="PROSITE" id="PS51837">
    <property type="entry name" value="LITAF"/>
    <property type="match status" value="1"/>
</dbReference>
<dbReference type="AlphaFoldDB" id="A0A8J8NJS9"/>
<dbReference type="Proteomes" id="UP000785679">
    <property type="component" value="Unassembled WGS sequence"/>
</dbReference>
<evidence type="ECO:0000313" key="3">
    <source>
        <dbReference type="EMBL" id="TNV76792.1"/>
    </source>
</evidence>
<keyword evidence="1" id="KW-0472">Membrane</keyword>